<keyword evidence="2" id="KW-1185">Reference proteome</keyword>
<dbReference type="EMBL" id="FLUV01000580">
    <property type="protein sequence ID" value="SBW19435.1"/>
    <property type="molecule type" value="Genomic_DNA"/>
</dbReference>
<proteinExistence type="predicted"/>
<evidence type="ECO:0000313" key="1">
    <source>
        <dbReference type="EMBL" id="SBW19435.1"/>
    </source>
</evidence>
<dbReference type="Proteomes" id="UP000199013">
    <property type="component" value="Unassembled WGS sequence"/>
</dbReference>
<dbReference type="InterPro" id="IPR017850">
    <property type="entry name" value="Alkaline_phosphatase_core_sf"/>
</dbReference>
<dbReference type="SUPFAM" id="SSF53649">
    <property type="entry name" value="Alkaline phosphatase-like"/>
    <property type="match status" value="2"/>
</dbReference>
<dbReference type="InterPro" id="IPR002591">
    <property type="entry name" value="Phosphodiest/P_Trfase"/>
</dbReference>
<dbReference type="Gene3D" id="3.40.720.10">
    <property type="entry name" value="Alkaline Phosphatase, subunit A"/>
    <property type="match status" value="2"/>
</dbReference>
<protein>
    <submittedName>
        <fullName evidence="1">Type I phosphodiesterase/nucleotide pyrophosphatase</fullName>
    </submittedName>
</protein>
<organism evidence="1 2">
    <name type="scientific">Candidatus Protofrankia californiensis</name>
    <dbReference type="NCBI Taxonomy" id="1839754"/>
    <lineage>
        <taxon>Bacteria</taxon>
        <taxon>Bacillati</taxon>
        <taxon>Actinomycetota</taxon>
        <taxon>Actinomycetes</taxon>
        <taxon>Frankiales</taxon>
        <taxon>Frankiaceae</taxon>
        <taxon>Protofrankia</taxon>
    </lineage>
</organism>
<gene>
    <name evidence="1" type="ORF">FDG2_1380</name>
</gene>
<dbReference type="Pfam" id="PF01663">
    <property type="entry name" value="Phosphodiest"/>
    <property type="match status" value="1"/>
</dbReference>
<sequence>MDLVAWVEGGWLHVANADGASRLSLTDPSGPWEVLRGRDPVAVQDPMHGVPLSLARKDPSPPNDRNSYPFAGARLASVFADPARSPDVVVVHSAAHHWPRRGGHLGEHGSLDAGQSRAPLLLSGAGVRRRGLLARSARVIDVAPTLAYLAGASMTGADGLDVDGRALADLCVPGARHVVGLLWDGVNCNDLLNMAGDGELPAIARLLARGAALTGGAVAEFPSVTLTNHTCALTGVGPGRHGILNNVYFDRETGRRIVANDAATWHVACEQLRPGVRTVFEAIAASRPGVSTACVNEPIDRGATYSTFGVVRAMNSTDGAGGLGQHLPSASDDPHATQEWVAADPDYAWSTQVDALGLAQVSQLWGEEAEPPAFTWWNTTVTDTGHHGGGPYSPQARASMVDADRRLGVFLDLLEARGLADDTAILLTADHGSEGANPACTGDWDEALRAAGIPFRDEAYGFLYLGAPPERRDRGR</sequence>
<dbReference type="PANTHER" id="PTHR10151:SF120">
    <property type="entry name" value="BIS(5'-ADENOSYL)-TRIPHOSPHATASE"/>
    <property type="match status" value="1"/>
</dbReference>
<dbReference type="PANTHER" id="PTHR10151">
    <property type="entry name" value="ECTONUCLEOTIDE PYROPHOSPHATASE/PHOSPHODIESTERASE"/>
    <property type="match status" value="1"/>
</dbReference>
<accession>A0A1C3NVL1</accession>
<reference evidence="2" key="1">
    <citation type="submission" date="2016-02" db="EMBL/GenBank/DDBJ databases">
        <authorList>
            <person name="Wibberg D."/>
        </authorList>
    </citation>
    <scope>NUCLEOTIDE SEQUENCE [LARGE SCALE GENOMIC DNA]</scope>
</reference>
<dbReference type="GO" id="GO:0016787">
    <property type="term" value="F:hydrolase activity"/>
    <property type="evidence" value="ECO:0007669"/>
    <property type="project" value="UniProtKB-ARBA"/>
</dbReference>
<name>A0A1C3NVL1_9ACTN</name>
<dbReference type="AlphaFoldDB" id="A0A1C3NVL1"/>
<evidence type="ECO:0000313" key="2">
    <source>
        <dbReference type="Proteomes" id="UP000199013"/>
    </source>
</evidence>